<reference evidence="1 2" key="1">
    <citation type="journal article" date="2019" name="Environ. Microbiol.">
        <title>At the nexus of three kingdoms: the genome of the mycorrhizal fungus Gigaspora margarita provides insights into plant, endobacterial and fungal interactions.</title>
        <authorList>
            <person name="Venice F."/>
            <person name="Ghignone S."/>
            <person name="Salvioli di Fossalunga A."/>
            <person name="Amselem J."/>
            <person name="Novero M."/>
            <person name="Xianan X."/>
            <person name="Sedzielewska Toro K."/>
            <person name="Morin E."/>
            <person name="Lipzen A."/>
            <person name="Grigoriev I.V."/>
            <person name="Henrissat B."/>
            <person name="Martin F.M."/>
            <person name="Bonfante P."/>
        </authorList>
    </citation>
    <scope>NUCLEOTIDE SEQUENCE [LARGE SCALE GENOMIC DNA]</scope>
    <source>
        <strain evidence="1 2">BEG34</strain>
    </source>
</reference>
<proteinExistence type="predicted"/>
<dbReference type="EMBL" id="WTPW01000040">
    <property type="protein sequence ID" value="KAF0555485.1"/>
    <property type="molecule type" value="Genomic_DNA"/>
</dbReference>
<gene>
    <name evidence="1" type="ORF">F8M41_017208</name>
</gene>
<name>A0A8H4B2V4_GIGMA</name>
<organism evidence="1 2">
    <name type="scientific">Gigaspora margarita</name>
    <dbReference type="NCBI Taxonomy" id="4874"/>
    <lineage>
        <taxon>Eukaryota</taxon>
        <taxon>Fungi</taxon>
        <taxon>Fungi incertae sedis</taxon>
        <taxon>Mucoromycota</taxon>
        <taxon>Glomeromycotina</taxon>
        <taxon>Glomeromycetes</taxon>
        <taxon>Diversisporales</taxon>
        <taxon>Gigasporaceae</taxon>
        <taxon>Gigaspora</taxon>
    </lineage>
</organism>
<evidence type="ECO:0000313" key="2">
    <source>
        <dbReference type="Proteomes" id="UP000439903"/>
    </source>
</evidence>
<protein>
    <submittedName>
        <fullName evidence="1">Uncharacterized protein</fullName>
    </submittedName>
</protein>
<sequence>MYAPSILGKTCTAHFVTLTEEQASKVQEIINKTFENCDLDKRQFLQALELLLRVIEEEAAQKSLEEIGVKVINAKKLELKEIKVKK</sequence>
<dbReference type="OrthoDB" id="10598788at2759"/>
<evidence type="ECO:0000313" key="1">
    <source>
        <dbReference type="EMBL" id="KAF0555485.1"/>
    </source>
</evidence>
<dbReference type="AlphaFoldDB" id="A0A8H4B2V4"/>
<keyword evidence="2" id="KW-1185">Reference proteome</keyword>
<comment type="caution">
    <text evidence="1">The sequence shown here is derived from an EMBL/GenBank/DDBJ whole genome shotgun (WGS) entry which is preliminary data.</text>
</comment>
<accession>A0A8H4B2V4</accession>
<dbReference type="Proteomes" id="UP000439903">
    <property type="component" value="Unassembled WGS sequence"/>
</dbReference>